<feature type="transmembrane region" description="Helical" evidence="6">
    <location>
        <begin position="338"/>
        <end position="356"/>
    </location>
</feature>
<keyword evidence="2" id="KW-1003">Cell membrane</keyword>
<comment type="subcellular location">
    <subcellularLocation>
        <location evidence="1">Cell membrane</location>
        <topology evidence="1">Multi-pass membrane protein</topology>
    </subcellularLocation>
</comment>
<feature type="transmembrane region" description="Helical" evidence="6">
    <location>
        <begin position="421"/>
        <end position="445"/>
    </location>
</feature>
<name>A0A0S7Y5H4_UNCSA</name>
<dbReference type="AlphaFoldDB" id="A0A0S7Y5H4"/>
<dbReference type="GO" id="GO:0005886">
    <property type="term" value="C:plasma membrane"/>
    <property type="evidence" value="ECO:0007669"/>
    <property type="project" value="UniProtKB-SubCell"/>
</dbReference>
<keyword evidence="3 6" id="KW-0812">Transmembrane</keyword>
<feature type="transmembrane region" description="Helical" evidence="6">
    <location>
        <begin position="20"/>
        <end position="41"/>
    </location>
</feature>
<feature type="domain" description="ABC3 transporter permease C-terminal" evidence="7">
    <location>
        <begin position="288"/>
        <end position="393"/>
    </location>
</feature>
<evidence type="ECO:0000313" key="9">
    <source>
        <dbReference type="EMBL" id="KPJ70007.1"/>
    </source>
</evidence>
<evidence type="ECO:0008006" key="11">
    <source>
        <dbReference type="Google" id="ProtNLM"/>
    </source>
</evidence>
<dbReference type="InterPro" id="IPR050250">
    <property type="entry name" value="Macrolide_Exporter_MacB"/>
</dbReference>
<dbReference type="PANTHER" id="PTHR30572">
    <property type="entry name" value="MEMBRANE COMPONENT OF TRANSPORTER-RELATED"/>
    <property type="match status" value="1"/>
</dbReference>
<dbReference type="PROSITE" id="PS51257">
    <property type="entry name" value="PROKAR_LIPOPROTEIN"/>
    <property type="match status" value="1"/>
</dbReference>
<feature type="domain" description="ABC3 transporter permease C-terminal" evidence="7">
    <location>
        <begin position="672"/>
        <end position="784"/>
    </location>
</feature>
<evidence type="ECO:0000259" key="7">
    <source>
        <dbReference type="Pfam" id="PF02687"/>
    </source>
</evidence>
<sequence length="791" mass="90341">MMKNYLKIAFRNMQRHKSFAFINIFGLSVGMACCLMILLFVRDELGFEKFHANSSRIYRTIVDEYVDGKWEHNVGSPDLLGPALENEYPEVISYVRLFNPSWIDKWSVSYEKKYFYEDNLFFADPTIFKVFSIPLILGDPETVLMDPTSIVITDTMAQKYFGKENPIGKVLTINDAVEAKITGVAKNVPRNTHFRFDFLASFESMPFKWALNTWRTLQFHTYVLLDKKYNQDQLDKKLSPFLEKHFGNQTNMKLHLQPIEDIHLHSRSYNQEMAVNNSDIAYVYIFLTIAIFILSIACINFMNLSTARSANRAKEVGVRKVVGAIRGQLIKQFLGESFLFSLIAAVFSSLLVMLFLPTFNTLSGKDIVFNAQNIVFIGGVLACVIIIVGILSGSYPSLFLSSFQPIKILKSSLSEGQKGFLFRRVLVMLQFMISVCLIVGTFIVYEQIGYCLNQNLGFDEEHVVVIPLRSSLVQAKYESFRNALLQNHAIVNVAGSSTVPGRSVGERGMFPEGNKWYPRNSVFVDFDFIPTLGMEIKKGRNFSRDFPTDVDDAYIVNEAAVKNFGWKEPLGKKIIWAGDKNKKGFVIGVVKDFHYKSFHQKIEPLVLHMTPGIGSYASIRTKSENIIKTMSFIKNKWAEFNPGHPFDYFFLNDQYDKLYRSEEKMGQVFRYFTFLALFISCLGLFGLSSYVLEQRTKEIGIRKVLGASVSGIIIMLSKEFSKCVLLANVFGWPIVYFLMNRWLGNFAYRINISFWTFLLSALIVIAISMLTVSYQSIKAATTNPVNSLRYE</sequence>
<evidence type="ECO:0000256" key="6">
    <source>
        <dbReference type="SAM" id="Phobius"/>
    </source>
</evidence>
<dbReference type="EMBL" id="LIZX01000010">
    <property type="protein sequence ID" value="KPJ70007.1"/>
    <property type="molecule type" value="Genomic_DNA"/>
</dbReference>
<evidence type="ECO:0000259" key="8">
    <source>
        <dbReference type="Pfam" id="PF12704"/>
    </source>
</evidence>
<feature type="transmembrane region" description="Helical" evidence="6">
    <location>
        <begin position="376"/>
        <end position="400"/>
    </location>
</feature>
<keyword evidence="4 6" id="KW-1133">Transmembrane helix</keyword>
<evidence type="ECO:0000313" key="10">
    <source>
        <dbReference type="Proteomes" id="UP000051861"/>
    </source>
</evidence>
<evidence type="ECO:0000256" key="5">
    <source>
        <dbReference type="ARBA" id="ARBA00023136"/>
    </source>
</evidence>
<accession>A0A0S7Y5H4</accession>
<keyword evidence="5 6" id="KW-0472">Membrane</keyword>
<comment type="caution">
    <text evidence="9">The sequence shown here is derived from an EMBL/GenBank/DDBJ whole genome shotgun (WGS) entry which is preliminary data.</text>
</comment>
<gene>
    <name evidence="9" type="ORF">AMJ44_01380</name>
</gene>
<dbReference type="PANTHER" id="PTHR30572:SF18">
    <property type="entry name" value="ABC-TYPE MACROLIDE FAMILY EXPORT SYSTEM PERMEASE COMPONENT 2"/>
    <property type="match status" value="1"/>
</dbReference>
<evidence type="ECO:0000256" key="2">
    <source>
        <dbReference type="ARBA" id="ARBA00022475"/>
    </source>
</evidence>
<dbReference type="InterPro" id="IPR003838">
    <property type="entry name" value="ABC3_permease_C"/>
</dbReference>
<reference evidence="9 10" key="1">
    <citation type="journal article" date="2015" name="Microbiome">
        <title>Genomic resolution of linkages in carbon, nitrogen, and sulfur cycling among widespread estuary sediment bacteria.</title>
        <authorList>
            <person name="Baker B.J."/>
            <person name="Lazar C.S."/>
            <person name="Teske A.P."/>
            <person name="Dick G.J."/>
        </authorList>
    </citation>
    <scope>NUCLEOTIDE SEQUENCE [LARGE SCALE GENOMIC DNA]</scope>
    <source>
        <strain evidence="9">DG_54_3</strain>
    </source>
</reference>
<feature type="transmembrane region" description="Helical" evidence="6">
    <location>
        <begin position="752"/>
        <end position="772"/>
    </location>
</feature>
<evidence type="ECO:0000256" key="3">
    <source>
        <dbReference type="ARBA" id="ARBA00022692"/>
    </source>
</evidence>
<dbReference type="PATRIC" id="fig|1703775.3.peg.749"/>
<evidence type="ECO:0000256" key="1">
    <source>
        <dbReference type="ARBA" id="ARBA00004651"/>
    </source>
</evidence>
<evidence type="ECO:0000256" key="4">
    <source>
        <dbReference type="ARBA" id="ARBA00022989"/>
    </source>
</evidence>
<dbReference type="InterPro" id="IPR025857">
    <property type="entry name" value="MacB_PCD"/>
</dbReference>
<dbReference type="GO" id="GO:0022857">
    <property type="term" value="F:transmembrane transporter activity"/>
    <property type="evidence" value="ECO:0007669"/>
    <property type="project" value="TreeGrafter"/>
</dbReference>
<organism evidence="9 10">
    <name type="scientific">candidate division WOR-1 bacterium DG_54_3</name>
    <dbReference type="NCBI Taxonomy" id="1703775"/>
    <lineage>
        <taxon>Bacteria</taxon>
        <taxon>Bacillati</taxon>
        <taxon>Saganbacteria</taxon>
    </lineage>
</organism>
<dbReference type="Pfam" id="PF12704">
    <property type="entry name" value="MacB_PCD"/>
    <property type="match status" value="1"/>
</dbReference>
<feature type="domain" description="MacB-like periplasmic core" evidence="8">
    <location>
        <begin position="21"/>
        <end position="238"/>
    </location>
</feature>
<feature type="transmembrane region" description="Helical" evidence="6">
    <location>
        <begin position="281"/>
        <end position="302"/>
    </location>
</feature>
<protein>
    <recommendedName>
        <fullName evidence="11">ABC transporter permease</fullName>
    </recommendedName>
</protein>
<proteinExistence type="predicted"/>
<dbReference type="Pfam" id="PF02687">
    <property type="entry name" value="FtsX"/>
    <property type="match status" value="2"/>
</dbReference>
<feature type="transmembrane region" description="Helical" evidence="6">
    <location>
        <begin position="671"/>
        <end position="692"/>
    </location>
</feature>
<dbReference type="Proteomes" id="UP000051861">
    <property type="component" value="Unassembled WGS sequence"/>
</dbReference>